<comment type="caution">
    <text evidence="2">The sequence shown here is derived from an EMBL/GenBank/DDBJ whole genome shotgun (WGS) entry which is preliminary data.</text>
</comment>
<name>A0ABS9Q3C3_9MICO</name>
<proteinExistence type="predicted"/>
<protein>
    <recommendedName>
        <fullName evidence="1">Enoyl reductase (ER) domain-containing protein</fullName>
    </recommendedName>
</protein>
<gene>
    <name evidence="2" type="ORF">MHL29_10810</name>
</gene>
<organism evidence="2 3">
    <name type="scientific">Arsenicicoccus bolidensis</name>
    <dbReference type="NCBI Taxonomy" id="229480"/>
    <lineage>
        <taxon>Bacteria</taxon>
        <taxon>Bacillati</taxon>
        <taxon>Actinomycetota</taxon>
        <taxon>Actinomycetes</taxon>
        <taxon>Micrococcales</taxon>
        <taxon>Intrasporangiaceae</taxon>
        <taxon>Arsenicicoccus</taxon>
    </lineage>
</organism>
<dbReference type="SUPFAM" id="SSF51735">
    <property type="entry name" value="NAD(P)-binding Rossmann-fold domains"/>
    <property type="match status" value="1"/>
</dbReference>
<dbReference type="InterPro" id="IPR011032">
    <property type="entry name" value="GroES-like_sf"/>
</dbReference>
<dbReference type="InterPro" id="IPR020843">
    <property type="entry name" value="ER"/>
</dbReference>
<accession>A0ABS9Q3C3</accession>
<dbReference type="InterPro" id="IPR050700">
    <property type="entry name" value="YIM1/Zinc_Alcohol_DH_Fams"/>
</dbReference>
<dbReference type="PANTHER" id="PTHR11695">
    <property type="entry name" value="ALCOHOL DEHYDROGENASE RELATED"/>
    <property type="match status" value="1"/>
</dbReference>
<evidence type="ECO:0000313" key="3">
    <source>
        <dbReference type="Proteomes" id="UP001521931"/>
    </source>
</evidence>
<dbReference type="SMART" id="SM00829">
    <property type="entry name" value="PKS_ER"/>
    <property type="match status" value="1"/>
</dbReference>
<dbReference type="Gene3D" id="3.90.180.10">
    <property type="entry name" value="Medium-chain alcohol dehydrogenases, catalytic domain"/>
    <property type="match status" value="1"/>
</dbReference>
<evidence type="ECO:0000259" key="1">
    <source>
        <dbReference type="SMART" id="SM00829"/>
    </source>
</evidence>
<sequence>MRECVDAVAAGGAPPGRYQLLAAINAVHTQARSARETDWGQVVALYDRLVVLDPSPIVHLNRAIALAEQYDAARGLPMALGREAAGAVVRDPPWRFRAGELVFGSCASGFGALGDLVLLDVEQTARVPEGATPEQAACIPVAIGTAWVALAELAVGRGHTVLVVGAGGGVGEHAVQLAHHLGARVIGVAGAGKAELVASAGAEHIPSGPGWNEAVAALAPRASTP</sequence>
<feature type="domain" description="Enoyl reductase (ER)" evidence="1">
    <location>
        <begin position="22"/>
        <end position="225"/>
    </location>
</feature>
<dbReference type="EMBL" id="JAKRCV010000033">
    <property type="protein sequence ID" value="MCG7322369.1"/>
    <property type="molecule type" value="Genomic_DNA"/>
</dbReference>
<dbReference type="InterPro" id="IPR036291">
    <property type="entry name" value="NAD(P)-bd_dom_sf"/>
</dbReference>
<dbReference type="SUPFAM" id="SSF50129">
    <property type="entry name" value="GroES-like"/>
    <property type="match status" value="1"/>
</dbReference>
<reference evidence="2 3" key="1">
    <citation type="submission" date="2022-02" db="EMBL/GenBank/DDBJ databases">
        <title>Uncovering new skin microbiome diversity through culturing and metagenomics.</title>
        <authorList>
            <person name="Conlan S."/>
            <person name="Deming C."/>
            <person name="Nisc Comparative Sequencing Program N."/>
            <person name="Segre J.A."/>
        </authorList>
    </citation>
    <scope>NUCLEOTIDE SEQUENCE [LARGE SCALE GENOMIC DNA]</scope>
    <source>
        <strain evidence="2 3">ACRQZ</strain>
    </source>
</reference>
<dbReference type="Proteomes" id="UP001521931">
    <property type="component" value="Unassembled WGS sequence"/>
</dbReference>
<dbReference type="PANTHER" id="PTHR11695:SF294">
    <property type="entry name" value="RETICULON-4-INTERACTING PROTEIN 1, MITOCHONDRIAL"/>
    <property type="match status" value="1"/>
</dbReference>
<keyword evidence="3" id="KW-1185">Reference proteome</keyword>
<dbReference type="Gene3D" id="3.40.50.720">
    <property type="entry name" value="NAD(P)-binding Rossmann-like Domain"/>
    <property type="match status" value="1"/>
</dbReference>
<evidence type="ECO:0000313" key="2">
    <source>
        <dbReference type="EMBL" id="MCG7322369.1"/>
    </source>
</evidence>